<sequence>RMGEQIARSDFDRTSSVASIPGFEEALQGLVYFSDLSPVALSSQYQQTGETSLTLEWQDSTAVGVFIPIVDKGDVVGILGANVNLFRIQPLIESLTFTHNETVMVLSRSGKVVAHSHRAELGELPELSAPELFEALELGLPSVSENYNDEMGRTVKGVIHPIGKQGWNIVVQTPVSELSKEVGGLWFLLALVLVGSAALAVAVAWLMATRLTRPISQLAYATEKVAAGELTTRVETDAVNEVGTLADSFNRMISELSYTRTRNQQLLDELKQL</sequence>
<dbReference type="Gene3D" id="6.10.340.10">
    <property type="match status" value="1"/>
</dbReference>
<keyword evidence="5" id="KW-0597">Phosphoprotein</keyword>
<dbReference type="GO" id="GO:0000155">
    <property type="term" value="F:phosphorelay sensor kinase activity"/>
    <property type="evidence" value="ECO:0007669"/>
    <property type="project" value="TreeGrafter"/>
</dbReference>
<evidence type="ECO:0000256" key="3">
    <source>
        <dbReference type="ARBA" id="ARBA00012438"/>
    </source>
</evidence>
<keyword evidence="12" id="KW-1133">Transmembrane helix</keyword>
<evidence type="ECO:0000256" key="4">
    <source>
        <dbReference type="ARBA" id="ARBA00022475"/>
    </source>
</evidence>
<keyword evidence="6" id="KW-0808">Transferase</keyword>
<keyword evidence="11 12" id="KW-0472">Membrane</keyword>
<dbReference type="PANTHER" id="PTHR45528:SF1">
    <property type="entry name" value="SENSOR HISTIDINE KINASE CPXA"/>
    <property type="match status" value="1"/>
</dbReference>
<evidence type="ECO:0000259" key="13">
    <source>
        <dbReference type="PROSITE" id="PS50885"/>
    </source>
</evidence>
<feature type="domain" description="HAMP" evidence="13">
    <location>
        <begin position="209"/>
        <end position="261"/>
    </location>
</feature>
<evidence type="ECO:0000256" key="9">
    <source>
        <dbReference type="ARBA" id="ARBA00022840"/>
    </source>
</evidence>
<accession>X1MLJ6</accession>
<feature type="non-terminal residue" evidence="14">
    <location>
        <position position="273"/>
    </location>
</feature>
<name>X1MLJ6_9ZZZZ</name>
<reference evidence="14" key="1">
    <citation type="journal article" date="2014" name="Front. Microbiol.">
        <title>High frequency of phylogenetically diverse reductive dehalogenase-homologous genes in deep subseafloor sedimentary metagenomes.</title>
        <authorList>
            <person name="Kawai M."/>
            <person name="Futagami T."/>
            <person name="Toyoda A."/>
            <person name="Takaki Y."/>
            <person name="Nishi S."/>
            <person name="Hori S."/>
            <person name="Arai W."/>
            <person name="Tsubouchi T."/>
            <person name="Morono Y."/>
            <person name="Uchiyama I."/>
            <person name="Ito T."/>
            <person name="Fujiyama A."/>
            <person name="Inagaki F."/>
            <person name="Takami H."/>
        </authorList>
    </citation>
    <scope>NUCLEOTIDE SEQUENCE</scope>
    <source>
        <strain evidence="14">Expedition CK06-06</strain>
    </source>
</reference>
<gene>
    <name evidence="14" type="ORF">S06H3_34819</name>
</gene>
<dbReference type="SMART" id="SM00304">
    <property type="entry name" value="HAMP"/>
    <property type="match status" value="1"/>
</dbReference>
<dbReference type="PANTHER" id="PTHR45528">
    <property type="entry name" value="SENSOR HISTIDINE KINASE CPXA"/>
    <property type="match status" value="1"/>
</dbReference>
<dbReference type="PROSITE" id="PS50885">
    <property type="entry name" value="HAMP"/>
    <property type="match status" value="1"/>
</dbReference>
<evidence type="ECO:0000256" key="10">
    <source>
        <dbReference type="ARBA" id="ARBA00023012"/>
    </source>
</evidence>
<dbReference type="InterPro" id="IPR003660">
    <property type="entry name" value="HAMP_dom"/>
</dbReference>
<proteinExistence type="predicted"/>
<dbReference type="GO" id="GO:0005524">
    <property type="term" value="F:ATP binding"/>
    <property type="evidence" value="ECO:0007669"/>
    <property type="project" value="UniProtKB-KW"/>
</dbReference>
<dbReference type="EC" id="2.7.13.3" evidence="3"/>
<keyword evidence="10" id="KW-0902">Two-component regulatory system</keyword>
<keyword evidence="12" id="KW-0812">Transmembrane</keyword>
<comment type="caution">
    <text evidence="14">The sequence shown here is derived from an EMBL/GenBank/DDBJ whole genome shotgun (WGS) entry which is preliminary data.</text>
</comment>
<dbReference type="CDD" id="cd18774">
    <property type="entry name" value="PDC2_HK_sensor"/>
    <property type="match status" value="1"/>
</dbReference>
<evidence type="ECO:0000256" key="8">
    <source>
        <dbReference type="ARBA" id="ARBA00022777"/>
    </source>
</evidence>
<dbReference type="InterPro" id="IPR050398">
    <property type="entry name" value="HssS/ArlS-like"/>
</dbReference>
<dbReference type="AlphaFoldDB" id="X1MLJ6"/>
<evidence type="ECO:0000256" key="2">
    <source>
        <dbReference type="ARBA" id="ARBA00004651"/>
    </source>
</evidence>
<keyword evidence="8" id="KW-0418">Kinase</keyword>
<evidence type="ECO:0000256" key="12">
    <source>
        <dbReference type="SAM" id="Phobius"/>
    </source>
</evidence>
<dbReference type="GO" id="GO:0005886">
    <property type="term" value="C:plasma membrane"/>
    <property type="evidence" value="ECO:0007669"/>
    <property type="project" value="UniProtKB-SubCell"/>
</dbReference>
<dbReference type="SUPFAM" id="SSF158472">
    <property type="entry name" value="HAMP domain-like"/>
    <property type="match status" value="1"/>
</dbReference>
<evidence type="ECO:0000256" key="1">
    <source>
        <dbReference type="ARBA" id="ARBA00000085"/>
    </source>
</evidence>
<organism evidence="14">
    <name type="scientific">marine sediment metagenome</name>
    <dbReference type="NCBI Taxonomy" id="412755"/>
    <lineage>
        <taxon>unclassified sequences</taxon>
        <taxon>metagenomes</taxon>
        <taxon>ecological metagenomes</taxon>
    </lineage>
</organism>
<evidence type="ECO:0000256" key="5">
    <source>
        <dbReference type="ARBA" id="ARBA00022553"/>
    </source>
</evidence>
<evidence type="ECO:0000256" key="6">
    <source>
        <dbReference type="ARBA" id="ARBA00022679"/>
    </source>
</evidence>
<feature type="non-terminal residue" evidence="14">
    <location>
        <position position="1"/>
    </location>
</feature>
<keyword evidence="4" id="KW-1003">Cell membrane</keyword>
<comment type="catalytic activity">
    <reaction evidence="1">
        <text>ATP + protein L-histidine = ADP + protein N-phospho-L-histidine.</text>
        <dbReference type="EC" id="2.7.13.3"/>
    </reaction>
</comment>
<keyword evidence="7" id="KW-0547">Nucleotide-binding</keyword>
<keyword evidence="9" id="KW-0067">ATP-binding</keyword>
<evidence type="ECO:0000313" key="14">
    <source>
        <dbReference type="EMBL" id="GAI18941.1"/>
    </source>
</evidence>
<dbReference type="Gene3D" id="3.30.450.20">
    <property type="entry name" value="PAS domain"/>
    <property type="match status" value="1"/>
</dbReference>
<comment type="subcellular location">
    <subcellularLocation>
        <location evidence="2">Cell membrane</location>
        <topology evidence="2">Multi-pass membrane protein</topology>
    </subcellularLocation>
</comment>
<protein>
    <recommendedName>
        <fullName evidence="3">histidine kinase</fullName>
        <ecNumber evidence="3">2.7.13.3</ecNumber>
    </recommendedName>
</protein>
<evidence type="ECO:0000256" key="7">
    <source>
        <dbReference type="ARBA" id="ARBA00022741"/>
    </source>
</evidence>
<dbReference type="Pfam" id="PF00672">
    <property type="entry name" value="HAMP"/>
    <property type="match status" value="1"/>
</dbReference>
<dbReference type="CDD" id="cd06225">
    <property type="entry name" value="HAMP"/>
    <property type="match status" value="1"/>
</dbReference>
<evidence type="ECO:0000256" key="11">
    <source>
        <dbReference type="ARBA" id="ARBA00023136"/>
    </source>
</evidence>
<feature type="transmembrane region" description="Helical" evidence="12">
    <location>
        <begin position="185"/>
        <end position="208"/>
    </location>
</feature>
<dbReference type="EMBL" id="BARV01020940">
    <property type="protein sequence ID" value="GAI18941.1"/>
    <property type="molecule type" value="Genomic_DNA"/>
</dbReference>